<feature type="compositionally biased region" description="Low complexity" evidence="1">
    <location>
        <begin position="539"/>
        <end position="556"/>
    </location>
</feature>
<proteinExistence type="predicted"/>
<evidence type="ECO:0000259" key="2">
    <source>
        <dbReference type="PROSITE" id="PS52052"/>
    </source>
</evidence>
<dbReference type="Gene3D" id="6.10.250.3170">
    <property type="match status" value="1"/>
</dbReference>
<feature type="region of interest" description="Disordered" evidence="1">
    <location>
        <begin position="935"/>
        <end position="975"/>
    </location>
</feature>
<dbReference type="Pfam" id="PF15275">
    <property type="entry name" value="PEHE"/>
    <property type="match status" value="1"/>
</dbReference>
<feature type="compositionally biased region" description="Basic residues" evidence="1">
    <location>
        <begin position="562"/>
        <end position="572"/>
    </location>
</feature>
<reference evidence="3 4" key="1">
    <citation type="submission" date="2024-08" db="EMBL/GenBank/DDBJ databases">
        <authorList>
            <person name="Cucini C."/>
            <person name="Frati F."/>
        </authorList>
    </citation>
    <scope>NUCLEOTIDE SEQUENCE [LARGE SCALE GENOMIC DNA]</scope>
</reference>
<feature type="compositionally biased region" description="Polar residues" evidence="1">
    <location>
        <begin position="837"/>
        <end position="851"/>
    </location>
</feature>
<feature type="compositionally biased region" description="Polar residues" evidence="1">
    <location>
        <begin position="306"/>
        <end position="324"/>
    </location>
</feature>
<feature type="compositionally biased region" description="Low complexity" evidence="1">
    <location>
        <begin position="936"/>
        <end position="949"/>
    </location>
</feature>
<feature type="domain" description="PEHE" evidence="2">
    <location>
        <begin position="631"/>
        <end position="766"/>
    </location>
</feature>
<feature type="compositionally biased region" description="Polar residues" evidence="1">
    <location>
        <begin position="354"/>
        <end position="364"/>
    </location>
</feature>
<dbReference type="EMBL" id="CAXLJM020000069">
    <property type="protein sequence ID" value="CAL8125864.1"/>
    <property type="molecule type" value="Genomic_DNA"/>
</dbReference>
<sequence length="1106" mass="122251">MGASKEGMMSVRERINLVLKDADPEEGTSRSTDCDASFGEKRGVGGGPSGERKDGISKSLERHHDRLRRSEESPANGQSPESKSLMSNAYNLLVVRQMLQQKLKFIKTLGDQLDESETKVKAVSMERDQLAVALQSEREERTRLQQANTSLLEQKNRADGSIKEKEDMIIELQRQLLIAKTRRPVEEKSTCTTPHQFSSPPNSPPLDQPPLKRVRLSDGNSFVTPPPPPPESALTQQTRLDNVNIPSSSFISFNIRQSNSPPQLSPAVTPKSLYQKNYCGSRSGVNAFSRFDDEESDDLEEELQGLTTTPIQEADKPSSSTSYFEPQDSPVPTSHQSTISRSSSSKSDEYLSNLPFTGESTSNSHHSHLDEYLNSSDVSNFKPIQRPRPNSFGRQLQRHPMQPEVRRRLNAISHIRSRVPDANNIGSLLAPKNFSSDNANNYLSPCSATLSQSQQSISVRNNNFLNLSRPVPSKDLTSLLSTDDFSGGQENHNEPFQSLADFERMNEEEIPETITSPTKKRAVGRPPGSIKKRQAGPCTTVSSPSPGPSTSNSNGVVEQKFSKRGRLLKPNRARYSPDPDISVNSRDKCITTRKSYFMPESTAEEENEVVEEPAPAKPVVEEEPVCPVIDVVEVPKWRINVVEGYEDELDRPIPDDDMSEEAFMKRHQKLEAKEKQRKRWDSQRLREETYREKLRMRQEERDRQKEFRRLQRKRKGRVGCTSDEEQESLLPTIDDVKAIFISPELPVGAFGFTLPLVEKVDFQLLWMPEVRNYINISDKNNNSSDNSDNSTEMATTTVKVLNPSPSSSSTLPPISSQNSELSSSCSGSRSSIPFSDLDTNSARMNSSSVNLSKDKNKRSISSFTDSRICSNTIDAGNGIVVEFDNNIGSNVRTNLISNPSSFDVTTTITITEDVGECGSPTPIFTIDVVDFRSENNTDSNGSSSGSSSGKTNVSDDIDAFSRSSSSPPTSVLPSITIPSLPRYHCESSRSCNSSRKETTCDSVTSKVVDIGLLKVSCPPLSYSVSNTNAVSSPSFKFVIPTNPLAPRQSSPGSSTRPPPMSSLSPPKPGFRSQNNVASSPSRLSPTRTETLCSTMADEMCKDNVRS</sequence>
<feature type="region of interest" description="Disordered" evidence="1">
    <location>
        <begin position="509"/>
        <end position="580"/>
    </location>
</feature>
<comment type="caution">
    <text evidence="3">The sequence shown here is derived from an EMBL/GenBank/DDBJ whole genome shotgun (WGS) entry which is preliminary data.</text>
</comment>
<gene>
    <name evidence="3" type="ORF">ODALV1_LOCUS21161</name>
</gene>
<feature type="region of interest" description="Disordered" evidence="1">
    <location>
        <begin position="306"/>
        <end position="370"/>
    </location>
</feature>
<feature type="compositionally biased region" description="Low complexity" evidence="1">
    <location>
        <begin position="803"/>
        <end position="835"/>
    </location>
</feature>
<feature type="compositionally biased region" description="Basic and acidic residues" evidence="1">
    <location>
        <begin position="50"/>
        <end position="72"/>
    </location>
</feature>
<dbReference type="SMART" id="SM01300">
    <property type="entry name" value="PEHE"/>
    <property type="match status" value="1"/>
</dbReference>
<feature type="compositionally biased region" description="Basic and acidic residues" evidence="1">
    <location>
        <begin position="695"/>
        <end position="709"/>
    </location>
</feature>
<dbReference type="PANTHER" id="PTHR21656">
    <property type="entry name" value="MALE-SPECIFIC LETHAL-1 PROTEIN"/>
    <property type="match status" value="1"/>
</dbReference>
<dbReference type="PANTHER" id="PTHR21656:SF2">
    <property type="entry name" value="MALE-SPECIFIC LETHAL 1 HOMOLOG"/>
    <property type="match status" value="1"/>
</dbReference>
<name>A0ABP1RE97_9HEXA</name>
<evidence type="ECO:0000256" key="1">
    <source>
        <dbReference type="SAM" id="MobiDB-lite"/>
    </source>
</evidence>
<keyword evidence="4" id="KW-1185">Reference proteome</keyword>
<feature type="compositionally biased region" description="Pro residues" evidence="1">
    <location>
        <begin position="1056"/>
        <end position="1068"/>
    </location>
</feature>
<evidence type="ECO:0000313" key="3">
    <source>
        <dbReference type="EMBL" id="CAL8125864.1"/>
    </source>
</evidence>
<dbReference type="InterPro" id="IPR026711">
    <property type="entry name" value="Msl-1"/>
</dbReference>
<feature type="region of interest" description="Disordered" evidence="1">
    <location>
        <begin position="181"/>
        <end position="235"/>
    </location>
</feature>
<feature type="region of interest" description="Disordered" evidence="1">
    <location>
        <begin position="800"/>
        <end position="856"/>
    </location>
</feature>
<organism evidence="3 4">
    <name type="scientific">Orchesella dallaii</name>
    <dbReference type="NCBI Taxonomy" id="48710"/>
    <lineage>
        <taxon>Eukaryota</taxon>
        <taxon>Metazoa</taxon>
        <taxon>Ecdysozoa</taxon>
        <taxon>Arthropoda</taxon>
        <taxon>Hexapoda</taxon>
        <taxon>Collembola</taxon>
        <taxon>Entomobryomorpha</taxon>
        <taxon>Entomobryoidea</taxon>
        <taxon>Orchesellidae</taxon>
        <taxon>Orchesellinae</taxon>
        <taxon>Orchesella</taxon>
    </lineage>
</organism>
<dbReference type="InterPro" id="IPR029332">
    <property type="entry name" value="PEHE_dom"/>
</dbReference>
<feature type="compositionally biased region" description="Low complexity" evidence="1">
    <location>
        <begin position="961"/>
        <end position="975"/>
    </location>
</feature>
<feature type="region of interest" description="Disordered" evidence="1">
    <location>
        <begin position="1"/>
        <end position="84"/>
    </location>
</feature>
<feature type="compositionally biased region" description="Polar residues" evidence="1">
    <location>
        <begin position="73"/>
        <end position="84"/>
    </location>
</feature>
<evidence type="ECO:0000313" key="4">
    <source>
        <dbReference type="Proteomes" id="UP001642540"/>
    </source>
</evidence>
<dbReference type="Proteomes" id="UP001642540">
    <property type="component" value="Unassembled WGS sequence"/>
</dbReference>
<dbReference type="PROSITE" id="PS52052">
    <property type="entry name" value="PEHE"/>
    <property type="match status" value="1"/>
</dbReference>
<feature type="region of interest" description="Disordered" evidence="1">
    <location>
        <begin position="695"/>
        <end position="726"/>
    </location>
</feature>
<feature type="compositionally biased region" description="Polar residues" evidence="1">
    <location>
        <begin position="1071"/>
        <end position="1093"/>
    </location>
</feature>
<accession>A0ABP1RE97</accession>
<feature type="region of interest" description="Disordered" evidence="1">
    <location>
        <begin position="1041"/>
        <end position="1106"/>
    </location>
</feature>
<protein>
    <recommendedName>
        <fullName evidence="2">PEHE domain-containing protein</fullName>
    </recommendedName>
</protein>
<feature type="compositionally biased region" description="Low complexity" evidence="1">
    <location>
        <begin position="334"/>
        <end position="353"/>
    </location>
</feature>